<feature type="region of interest" description="Disordered" evidence="1">
    <location>
        <begin position="1"/>
        <end position="40"/>
    </location>
</feature>
<gene>
    <name evidence="2" type="ORF">P280DRAFT_138060</name>
</gene>
<protein>
    <submittedName>
        <fullName evidence="2">Uncharacterized protein</fullName>
    </submittedName>
</protein>
<dbReference type="EMBL" id="MU006795">
    <property type="protein sequence ID" value="KAF2637071.1"/>
    <property type="molecule type" value="Genomic_DNA"/>
</dbReference>
<evidence type="ECO:0000313" key="2">
    <source>
        <dbReference type="EMBL" id="KAF2637071.1"/>
    </source>
</evidence>
<name>A0A6A6RR28_9PLEO</name>
<evidence type="ECO:0000256" key="1">
    <source>
        <dbReference type="SAM" id="MobiDB-lite"/>
    </source>
</evidence>
<sequence>MERNMPNQPDKETNRKPSSSSSSSFTSTSTTKKPPNRKFFHNVEPIFSIAQPKTQQLQFLDNSDPGKSAVVRKKAREWVHWNKQHELAVKTKKTEKKSHCDEVEFEIKGGGKGSVLQILKSEGVPNPWMNVAAGRADPFDAFPQVGRNIDHIIEYFLTSCPEEVPCSDDKYAWRPRNQELQLSKENSILCNMAEDYVSFVLWLYATTLIRDGIAGQFLSEEALHYYKLSLQSMQKAVSTMGGEYSDTFICALACFTACANFAGMFEAAEIHCDAMMKAISVKGKGDLVAGFVQYRPFTQKGIQWCEFGVAAQNRALPKVPYMPPAVIDDLPYSVSLETDRLTSVTLSSIPPVSDHFKNLFQMLHRLALSRANSSTYGLFPNKMKMDPAVIRPMYDSECIILHMLSSQQKAGHEYSKIDVMLTEACQLFFWIGPRGLPPEMKLCDRLVVWLKDALMPLLEDSTSPQVLSPPDSLQSDSQVDPAETLAPHLQRADSSVHIISSPRTLDNALLWGLYLGNIASSAHSRPENGWYQEQLRYRMQKLEIKSRDDLKQALNVFPNTAGFNWIDIRKLGMLFSG</sequence>
<evidence type="ECO:0000313" key="3">
    <source>
        <dbReference type="Proteomes" id="UP000799753"/>
    </source>
</evidence>
<keyword evidence="3" id="KW-1185">Reference proteome</keyword>
<feature type="region of interest" description="Disordered" evidence="1">
    <location>
        <begin position="461"/>
        <end position="482"/>
    </location>
</feature>
<feature type="compositionally biased region" description="Low complexity" evidence="1">
    <location>
        <begin position="18"/>
        <end position="31"/>
    </location>
</feature>
<proteinExistence type="predicted"/>
<reference evidence="2" key="1">
    <citation type="journal article" date="2020" name="Stud. Mycol.">
        <title>101 Dothideomycetes genomes: a test case for predicting lifestyles and emergence of pathogens.</title>
        <authorList>
            <person name="Haridas S."/>
            <person name="Albert R."/>
            <person name="Binder M."/>
            <person name="Bloem J."/>
            <person name="Labutti K."/>
            <person name="Salamov A."/>
            <person name="Andreopoulos B."/>
            <person name="Baker S."/>
            <person name="Barry K."/>
            <person name="Bills G."/>
            <person name="Bluhm B."/>
            <person name="Cannon C."/>
            <person name="Castanera R."/>
            <person name="Culley D."/>
            <person name="Daum C."/>
            <person name="Ezra D."/>
            <person name="Gonzalez J."/>
            <person name="Henrissat B."/>
            <person name="Kuo A."/>
            <person name="Liang C."/>
            <person name="Lipzen A."/>
            <person name="Lutzoni F."/>
            <person name="Magnuson J."/>
            <person name="Mondo S."/>
            <person name="Nolan M."/>
            <person name="Ohm R."/>
            <person name="Pangilinan J."/>
            <person name="Park H.-J."/>
            <person name="Ramirez L."/>
            <person name="Alfaro M."/>
            <person name="Sun H."/>
            <person name="Tritt A."/>
            <person name="Yoshinaga Y."/>
            <person name="Zwiers L.-H."/>
            <person name="Turgeon B."/>
            <person name="Goodwin S."/>
            <person name="Spatafora J."/>
            <person name="Crous P."/>
            <person name="Grigoriev I."/>
        </authorList>
    </citation>
    <scope>NUCLEOTIDE SEQUENCE</scope>
    <source>
        <strain evidence="2">CBS 473.64</strain>
    </source>
</reference>
<feature type="compositionally biased region" description="Polar residues" evidence="1">
    <location>
        <begin position="461"/>
        <end position="478"/>
    </location>
</feature>
<dbReference type="PANTHER" id="PTHR37540">
    <property type="entry name" value="TRANSCRIPTION FACTOR (ACR-2), PUTATIVE-RELATED-RELATED"/>
    <property type="match status" value="1"/>
</dbReference>
<organism evidence="2 3">
    <name type="scientific">Massarina eburnea CBS 473.64</name>
    <dbReference type="NCBI Taxonomy" id="1395130"/>
    <lineage>
        <taxon>Eukaryota</taxon>
        <taxon>Fungi</taxon>
        <taxon>Dikarya</taxon>
        <taxon>Ascomycota</taxon>
        <taxon>Pezizomycotina</taxon>
        <taxon>Dothideomycetes</taxon>
        <taxon>Pleosporomycetidae</taxon>
        <taxon>Pleosporales</taxon>
        <taxon>Massarineae</taxon>
        <taxon>Massarinaceae</taxon>
        <taxon>Massarina</taxon>
    </lineage>
</organism>
<accession>A0A6A6RR28</accession>
<feature type="compositionally biased region" description="Basic and acidic residues" evidence="1">
    <location>
        <begin position="1"/>
        <end position="15"/>
    </location>
</feature>
<dbReference type="OrthoDB" id="3796409at2759"/>
<dbReference type="AlphaFoldDB" id="A0A6A6RR28"/>
<dbReference type="Proteomes" id="UP000799753">
    <property type="component" value="Unassembled WGS sequence"/>
</dbReference>
<dbReference type="PANTHER" id="PTHR37540:SF5">
    <property type="entry name" value="TRANSCRIPTION FACTOR DOMAIN-CONTAINING PROTEIN"/>
    <property type="match status" value="1"/>
</dbReference>